<dbReference type="FunFam" id="1.10.10.10:FF:000214">
    <property type="entry name" value="Methylated-DNA--protein-cysteine methyltransferase"/>
    <property type="match status" value="1"/>
</dbReference>
<feature type="domain" description="Methylguanine DNA methyltransferase ribonuclease-like" evidence="10">
    <location>
        <begin position="50"/>
        <end position="129"/>
    </location>
</feature>
<evidence type="ECO:0000256" key="6">
    <source>
        <dbReference type="ARBA" id="ARBA00023204"/>
    </source>
</evidence>
<evidence type="ECO:0000259" key="9">
    <source>
        <dbReference type="Pfam" id="PF01035"/>
    </source>
</evidence>
<comment type="function">
    <text evidence="8">Involved in the cellular defense against the biological effects of O6-methylguanine (O6-MeG) and O4-methylthymine (O4-MeT) in DNA. Repairs the methylated nucleobase in DNA by stoichiometrically transferring the methyl group to a cysteine residue in the enzyme. This is a suicide reaction: the enzyme is irreversibly inactivated.</text>
</comment>
<sequence>MQSLLFPEFSPDELEPKGLSDWTDAWLGRLPELAPGDPRLVEQALALRRIDTPLGPMLAVCSSAGLALLEFVDKERIEKQLYRATSVHGGPLLRAPRRRNGFTMLDGVEDQVHAYFAGELAVFELPLAPVGTPFQRAVWKQLAEVPYGAQRSYGEIARAVGRPTAARAVGAANGRNPIAIIQPCHRIVGSDGTLTGYAGGLWRKRRLLELETNQTR</sequence>
<dbReference type="PANTHER" id="PTHR10815:SF5">
    <property type="entry name" value="METHYLATED-DNA--PROTEIN-CYSTEINE METHYLTRANSFERASE"/>
    <property type="match status" value="1"/>
</dbReference>
<keyword evidence="3 8" id="KW-0489">Methyltransferase</keyword>
<evidence type="ECO:0000256" key="2">
    <source>
        <dbReference type="ARBA" id="ARBA00008711"/>
    </source>
</evidence>
<organism evidence="11 12">
    <name type="scientific">Saltatorellus ferox</name>
    <dbReference type="NCBI Taxonomy" id="2528018"/>
    <lineage>
        <taxon>Bacteria</taxon>
        <taxon>Pseudomonadati</taxon>
        <taxon>Planctomycetota</taxon>
        <taxon>Planctomycetia</taxon>
        <taxon>Planctomycetia incertae sedis</taxon>
        <taxon>Saltatorellus</taxon>
    </lineage>
</organism>
<dbReference type="AlphaFoldDB" id="A0A518F112"/>
<evidence type="ECO:0000256" key="5">
    <source>
        <dbReference type="ARBA" id="ARBA00022763"/>
    </source>
</evidence>
<dbReference type="SUPFAM" id="SSF53155">
    <property type="entry name" value="Methylated DNA-protein cysteine methyltransferase domain"/>
    <property type="match status" value="1"/>
</dbReference>
<dbReference type="Pfam" id="PF01035">
    <property type="entry name" value="DNA_binding_1"/>
    <property type="match status" value="1"/>
</dbReference>
<name>A0A518F112_9BACT</name>
<dbReference type="NCBIfam" id="TIGR00589">
    <property type="entry name" value="ogt"/>
    <property type="match status" value="1"/>
</dbReference>
<dbReference type="GO" id="GO:0003908">
    <property type="term" value="F:methylated-DNA-[protein]-cysteine S-methyltransferase activity"/>
    <property type="evidence" value="ECO:0007669"/>
    <property type="project" value="UniProtKB-UniRule"/>
</dbReference>
<dbReference type="PANTHER" id="PTHR10815">
    <property type="entry name" value="METHYLATED-DNA--PROTEIN-CYSTEINE METHYLTRANSFERASE"/>
    <property type="match status" value="1"/>
</dbReference>
<dbReference type="Pfam" id="PF02870">
    <property type="entry name" value="Methyltransf_1N"/>
    <property type="match status" value="1"/>
</dbReference>
<dbReference type="Proteomes" id="UP000320390">
    <property type="component" value="Chromosome"/>
</dbReference>
<evidence type="ECO:0000256" key="3">
    <source>
        <dbReference type="ARBA" id="ARBA00022603"/>
    </source>
</evidence>
<dbReference type="GO" id="GO:0032259">
    <property type="term" value="P:methylation"/>
    <property type="evidence" value="ECO:0007669"/>
    <property type="project" value="UniProtKB-KW"/>
</dbReference>
<comment type="miscellaneous">
    <text evidence="8">This enzyme catalyzes only one turnover and therefore is not strictly catalytic. According to one definition, an enzyme is a biocatalyst that acts repeatedly and over many reaction cycles.</text>
</comment>
<dbReference type="CDD" id="cd06445">
    <property type="entry name" value="ATase"/>
    <property type="match status" value="1"/>
</dbReference>
<dbReference type="InterPro" id="IPR014048">
    <property type="entry name" value="MethylDNA_cys_MeTrfase_DNA-bd"/>
</dbReference>
<dbReference type="SUPFAM" id="SSF46767">
    <property type="entry name" value="Methylated DNA-protein cysteine methyltransferase, C-terminal domain"/>
    <property type="match status" value="1"/>
</dbReference>
<dbReference type="InterPro" id="IPR036631">
    <property type="entry name" value="MGMT_N_sf"/>
</dbReference>
<comment type="catalytic activity">
    <reaction evidence="1 8">
        <text>a 4-O-methyl-thymidine in DNA + L-cysteinyl-[protein] = a thymidine in DNA + S-methyl-L-cysteinyl-[protein]</text>
        <dbReference type="Rhea" id="RHEA:53428"/>
        <dbReference type="Rhea" id="RHEA-COMP:10131"/>
        <dbReference type="Rhea" id="RHEA-COMP:10132"/>
        <dbReference type="Rhea" id="RHEA-COMP:13555"/>
        <dbReference type="Rhea" id="RHEA-COMP:13556"/>
        <dbReference type="ChEBI" id="CHEBI:29950"/>
        <dbReference type="ChEBI" id="CHEBI:82612"/>
        <dbReference type="ChEBI" id="CHEBI:137386"/>
        <dbReference type="ChEBI" id="CHEBI:137387"/>
        <dbReference type="EC" id="2.1.1.63"/>
    </reaction>
</comment>
<dbReference type="InterPro" id="IPR036388">
    <property type="entry name" value="WH-like_DNA-bd_sf"/>
</dbReference>
<accession>A0A518F112</accession>
<dbReference type="InterPro" id="IPR023546">
    <property type="entry name" value="MGMT"/>
</dbReference>
<keyword evidence="5 8" id="KW-0227">DNA damage</keyword>
<dbReference type="Gene3D" id="1.10.10.10">
    <property type="entry name" value="Winged helix-like DNA-binding domain superfamily/Winged helix DNA-binding domain"/>
    <property type="match status" value="1"/>
</dbReference>
<dbReference type="GO" id="GO:0005737">
    <property type="term" value="C:cytoplasm"/>
    <property type="evidence" value="ECO:0007669"/>
    <property type="project" value="UniProtKB-SubCell"/>
</dbReference>
<evidence type="ECO:0000256" key="1">
    <source>
        <dbReference type="ARBA" id="ARBA00001286"/>
    </source>
</evidence>
<dbReference type="EC" id="2.1.1.63" evidence="8"/>
<dbReference type="EMBL" id="CP036434">
    <property type="protein sequence ID" value="QDV10026.1"/>
    <property type="molecule type" value="Genomic_DNA"/>
</dbReference>
<evidence type="ECO:0000313" key="12">
    <source>
        <dbReference type="Proteomes" id="UP000320390"/>
    </source>
</evidence>
<keyword evidence="12" id="KW-1185">Reference proteome</keyword>
<evidence type="ECO:0000256" key="4">
    <source>
        <dbReference type="ARBA" id="ARBA00022679"/>
    </source>
</evidence>
<feature type="active site" description="Nucleophile; methyl group acceptor" evidence="8">
    <location>
        <position position="184"/>
    </location>
</feature>
<dbReference type="Gene3D" id="3.30.160.70">
    <property type="entry name" value="Methylated DNA-protein cysteine methyltransferase domain"/>
    <property type="match status" value="1"/>
</dbReference>
<reference evidence="11 12" key="1">
    <citation type="submission" date="2019-02" db="EMBL/GenBank/DDBJ databases">
        <title>Deep-cultivation of Planctomycetes and their phenomic and genomic characterization uncovers novel biology.</title>
        <authorList>
            <person name="Wiegand S."/>
            <person name="Jogler M."/>
            <person name="Boedeker C."/>
            <person name="Pinto D."/>
            <person name="Vollmers J."/>
            <person name="Rivas-Marin E."/>
            <person name="Kohn T."/>
            <person name="Peeters S.H."/>
            <person name="Heuer A."/>
            <person name="Rast P."/>
            <person name="Oberbeckmann S."/>
            <person name="Bunk B."/>
            <person name="Jeske O."/>
            <person name="Meyerdierks A."/>
            <person name="Storesund J.E."/>
            <person name="Kallscheuer N."/>
            <person name="Luecker S."/>
            <person name="Lage O.M."/>
            <person name="Pohl T."/>
            <person name="Merkel B.J."/>
            <person name="Hornburger P."/>
            <person name="Mueller R.-W."/>
            <person name="Bruemmer F."/>
            <person name="Labrenz M."/>
            <person name="Spormann A.M."/>
            <person name="Op den Camp H."/>
            <person name="Overmann J."/>
            <person name="Amann R."/>
            <person name="Jetten M.S.M."/>
            <person name="Mascher T."/>
            <person name="Medema M.H."/>
            <person name="Devos D.P."/>
            <person name="Kaster A.-K."/>
            <person name="Ovreas L."/>
            <person name="Rohde M."/>
            <person name="Galperin M.Y."/>
            <person name="Jogler C."/>
        </authorList>
    </citation>
    <scope>NUCLEOTIDE SEQUENCE [LARGE SCALE GENOMIC DNA]</scope>
    <source>
        <strain evidence="11 12">Poly30</strain>
    </source>
</reference>
<keyword evidence="4 8" id="KW-0808">Transferase</keyword>
<dbReference type="RefSeq" id="WP_419190735.1">
    <property type="nucleotide sequence ID" value="NZ_CP036434.1"/>
</dbReference>
<dbReference type="HAMAP" id="MF_00772">
    <property type="entry name" value="OGT"/>
    <property type="match status" value="1"/>
</dbReference>
<dbReference type="InterPro" id="IPR036217">
    <property type="entry name" value="MethylDNA_cys_MeTrfase_DNAb"/>
</dbReference>
<keyword evidence="6 8" id="KW-0234">DNA repair</keyword>
<keyword evidence="8" id="KW-0963">Cytoplasm</keyword>
<comment type="similarity">
    <text evidence="2 8">Belongs to the MGMT family.</text>
</comment>
<comment type="subcellular location">
    <subcellularLocation>
        <location evidence="8">Cytoplasm</location>
    </subcellularLocation>
</comment>
<feature type="domain" description="Methylated-DNA-[protein]-cysteine S-methyltransferase DNA binding" evidence="9">
    <location>
        <begin position="133"/>
        <end position="212"/>
    </location>
</feature>
<dbReference type="GO" id="GO:0006307">
    <property type="term" value="P:DNA alkylation repair"/>
    <property type="evidence" value="ECO:0007669"/>
    <property type="project" value="UniProtKB-UniRule"/>
</dbReference>
<comment type="catalytic activity">
    <reaction evidence="7 8">
        <text>a 6-O-methyl-2'-deoxyguanosine in DNA + L-cysteinyl-[protein] = S-methyl-L-cysteinyl-[protein] + a 2'-deoxyguanosine in DNA</text>
        <dbReference type="Rhea" id="RHEA:24000"/>
        <dbReference type="Rhea" id="RHEA-COMP:10131"/>
        <dbReference type="Rhea" id="RHEA-COMP:10132"/>
        <dbReference type="Rhea" id="RHEA-COMP:11367"/>
        <dbReference type="Rhea" id="RHEA-COMP:11368"/>
        <dbReference type="ChEBI" id="CHEBI:29950"/>
        <dbReference type="ChEBI" id="CHEBI:82612"/>
        <dbReference type="ChEBI" id="CHEBI:85445"/>
        <dbReference type="ChEBI" id="CHEBI:85448"/>
        <dbReference type="EC" id="2.1.1.63"/>
    </reaction>
</comment>
<evidence type="ECO:0000256" key="8">
    <source>
        <dbReference type="HAMAP-Rule" id="MF_00772"/>
    </source>
</evidence>
<evidence type="ECO:0000313" key="11">
    <source>
        <dbReference type="EMBL" id="QDV10026.1"/>
    </source>
</evidence>
<dbReference type="InterPro" id="IPR008332">
    <property type="entry name" value="MethylG_MeTrfase_N"/>
</dbReference>
<evidence type="ECO:0000259" key="10">
    <source>
        <dbReference type="Pfam" id="PF02870"/>
    </source>
</evidence>
<protein>
    <recommendedName>
        <fullName evidence="8">Methylated-DNA--protein-cysteine methyltransferase</fullName>
        <ecNumber evidence="8">2.1.1.63</ecNumber>
    </recommendedName>
    <alternativeName>
        <fullName evidence="8">6-O-methylguanine-DNA methyltransferase</fullName>
        <shortName evidence="8">MGMT</shortName>
    </alternativeName>
    <alternativeName>
        <fullName evidence="8">O-6-methylguanine-DNA-alkyltransferase</fullName>
    </alternativeName>
</protein>
<proteinExistence type="inferred from homology"/>
<evidence type="ECO:0000256" key="7">
    <source>
        <dbReference type="ARBA" id="ARBA00049348"/>
    </source>
</evidence>
<gene>
    <name evidence="11" type="primary">ogt_2</name>
    <name evidence="11" type="ORF">Poly30_55870</name>
</gene>